<dbReference type="CDD" id="cd07720">
    <property type="entry name" value="OPHC2-like_MBL-fold"/>
    <property type="match status" value="1"/>
</dbReference>
<dbReference type="InterPro" id="IPR036866">
    <property type="entry name" value="RibonucZ/Hydroxyglut_hydro"/>
</dbReference>
<dbReference type="SUPFAM" id="SSF56281">
    <property type="entry name" value="Metallo-hydrolase/oxidoreductase"/>
    <property type="match status" value="1"/>
</dbReference>
<evidence type="ECO:0000313" key="6">
    <source>
        <dbReference type="EMBL" id="TCZ64463.1"/>
    </source>
</evidence>
<dbReference type="EMBL" id="SKBM01000005">
    <property type="protein sequence ID" value="TCZ64463.1"/>
    <property type="molecule type" value="Genomic_DNA"/>
</dbReference>
<dbReference type="InterPro" id="IPR006311">
    <property type="entry name" value="TAT_signal"/>
</dbReference>
<keyword evidence="3 6" id="KW-0378">Hydrolase</keyword>
<proteinExistence type="inferred from homology"/>
<dbReference type="AlphaFoldDB" id="A0A4R4DVG3"/>
<protein>
    <submittedName>
        <fullName evidence="6">MBL fold metallo-hydrolase</fullName>
    </submittedName>
</protein>
<dbReference type="RefSeq" id="WP_132286367.1">
    <property type="nucleotide sequence ID" value="NZ_SKBM01000005.1"/>
</dbReference>
<evidence type="ECO:0000259" key="5">
    <source>
        <dbReference type="SMART" id="SM00849"/>
    </source>
</evidence>
<dbReference type="OrthoDB" id="9773738at2"/>
<dbReference type="Proteomes" id="UP000295023">
    <property type="component" value="Unassembled WGS sequence"/>
</dbReference>
<dbReference type="PANTHER" id="PTHR42978:SF6">
    <property type="entry name" value="QUORUM-QUENCHING LACTONASE YTNP-RELATED"/>
    <property type="match status" value="1"/>
</dbReference>
<keyword evidence="4" id="KW-0862">Zinc</keyword>
<feature type="domain" description="Metallo-beta-lactamase" evidence="5">
    <location>
        <begin position="97"/>
        <end position="303"/>
    </location>
</feature>
<keyword evidence="7" id="KW-1185">Reference proteome</keyword>
<keyword evidence="2" id="KW-0479">Metal-binding</keyword>
<dbReference type="GO" id="GO:0046872">
    <property type="term" value="F:metal ion binding"/>
    <property type="evidence" value="ECO:0007669"/>
    <property type="project" value="UniProtKB-KW"/>
</dbReference>
<evidence type="ECO:0000256" key="3">
    <source>
        <dbReference type="ARBA" id="ARBA00022801"/>
    </source>
</evidence>
<name>A0A4R4DVG3_9PROT</name>
<comment type="similarity">
    <text evidence="1">Belongs to the metallo-beta-lactamase superfamily.</text>
</comment>
<sequence>MFKPFSAAATRRHIFAAAAGGAAALALPGQGLARMPLGQPQAPYFYRFKLGNAECTVVSDGTLPLGKPADSFVNITKEEIDRQLKDNFLSADNAVLEQNILVVNFGDRVVLFDTGMGTDTLFGNTTGKMLATLKQAGIDPANVDAVVMSHAHIDHCGGLVGDDGKPNFPNAQFYIGQPDFDYWTSDEKIPQNYPARPRFLNQARKNLLPVRDRLHFYKDNQQILPGVTALSAPGHTVSHSIFMVESNGKQLCYIGDLAHHPVLLLEKPRTQFIYDTDPAQSAESRVRMLGMLASNRIPILAYHFAWPGIGHVAKAGEGFHYYPEAMVMTL</sequence>
<organism evidence="6 7">
    <name type="scientific">Roseicella aquatilis</name>
    <dbReference type="NCBI Taxonomy" id="2527868"/>
    <lineage>
        <taxon>Bacteria</taxon>
        <taxon>Pseudomonadati</taxon>
        <taxon>Pseudomonadota</taxon>
        <taxon>Alphaproteobacteria</taxon>
        <taxon>Acetobacterales</taxon>
        <taxon>Roseomonadaceae</taxon>
        <taxon>Roseicella</taxon>
    </lineage>
</organism>
<evidence type="ECO:0000313" key="7">
    <source>
        <dbReference type="Proteomes" id="UP000295023"/>
    </source>
</evidence>
<reference evidence="6 7" key="1">
    <citation type="submission" date="2019-03" db="EMBL/GenBank/DDBJ databases">
        <title>Paracraurococcus aquatilis NE82 genome sequence.</title>
        <authorList>
            <person name="Zhao Y."/>
            <person name="Du Z."/>
        </authorList>
    </citation>
    <scope>NUCLEOTIDE SEQUENCE [LARGE SCALE GENOMIC DNA]</scope>
    <source>
        <strain evidence="6 7">NE82</strain>
    </source>
</reference>
<gene>
    <name evidence="6" type="ORF">EXY23_07405</name>
</gene>
<dbReference type="GO" id="GO:0016787">
    <property type="term" value="F:hydrolase activity"/>
    <property type="evidence" value="ECO:0007669"/>
    <property type="project" value="UniProtKB-KW"/>
</dbReference>
<evidence type="ECO:0000256" key="1">
    <source>
        <dbReference type="ARBA" id="ARBA00007749"/>
    </source>
</evidence>
<dbReference type="InterPro" id="IPR001279">
    <property type="entry name" value="Metallo-B-lactamas"/>
</dbReference>
<dbReference type="Gene3D" id="3.60.15.10">
    <property type="entry name" value="Ribonuclease Z/Hydroxyacylglutathione hydrolase-like"/>
    <property type="match status" value="1"/>
</dbReference>
<dbReference type="SMART" id="SM00849">
    <property type="entry name" value="Lactamase_B"/>
    <property type="match status" value="1"/>
</dbReference>
<dbReference type="InterPro" id="IPR051013">
    <property type="entry name" value="MBL_superfamily_lactonases"/>
</dbReference>
<dbReference type="Pfam" id="PF00753">
    <property type="entry name" value="Lactamase_B"/>
    <property type="match status" value="1"/>
</dbReference>
<dbReference type="PANTHER" id="PTHR42978">
    <property type="entry name" value="QUORUM-QUENCHING LACTONASE YTNP-RELATED-RELATED"/>
    <property type="match status" value="1"/>
</dbReference>
<evidence type="ECO:0000256" key="4">
    <source>
        <dbReference type="ARBA" id="ARBA00022833"/>
    </source>
</evidence>
<comment type="caution">
    <text evidence="6">The sequence shown here is derived from an EMBL/GenBank/DDBJ whole genome shotgun (WGS) entry which is preliminary data.</text>
</comment>
<dbReference type="PROSITE" id="PS51318">
    <property type="entry name" value="TAT"/>
    <property type="match status" value="1"/>
</dbReference>
<accession>A0A4R4DVG3</accession>
<evidence type="ECO:0000256" key="2">
    <source>
        <dbReference type="ARBA" id="ARBA00022723"/>
    </source>
</evidence>